<dbReference type="Proteomes" id="UP000694846">
    <property type="component" value="Unplaced"/>
</dbReference>
<evidence type="ECO:0000256" key="2">
    <source>
        <dbReference type="SAM" id="MobiDB-lite"/>
    </source>
</evidence>
<name>A0A2S2QFS0_9HEMI</name>
<feature type="region of interest" description="Disordered" evidence="2">
    <location>
        <begin position="133"/>
        <end position="160"/>
    </location>
</feature>
<protein>
    <submittedName>
        <fullName evidence="3 5">Neuroguidin</fullName>
    </submittedName>
</protein>
<dbReference type="Pfam" id="PF04000">
    <property type="entry name" value="Sas10_Utp3"/>
    <property type="match status" value="1"/>
</dbReference>
<proteinExistence type="inferred from homology"/>
<dbReference type="GO" id="GO:0032040">
    <property type="term" value="C:small-subunit processome"/>
    <property type="evidence" value="ECO:0007669"/>
    <property type="project" value="TreeGrafter"/>
</dbReference>
<sequence>MDEEIQPDYLAQTTKLLHEINNSVLEAKESLNKIVAQVGKTPKGISLLDLKCHTLMSYLGDLAHVILKKCQFQSIQNDPSIERLVEQRTVLERIRPLEFKMKYQIDKLVKTALSGSVDPNDPDRFRATIEGLADAEDQENDDNSDIDETSQHNSKKAKDGVYVAPKVTAVPYDGDESRVVKRQKALERAKKRALQSSVMQELREEFADTPIEVQTNTVGLKNKQSKYDYERQKYEEDYFTRLPVTKKDKHRAKQLSSITLGKLGKEVTHFEDISALGGNFNEKSGNKRKKKFKGKNMKKKRKF</sequence>
<gene>
    <name evidence="3" type="primary">NGDN</name>
    <name evidence="5" type="synonym">LOC112686159</name>
    <name evidence="3" type="ORF">g.151820</name>
</gene>
<dbReference type="RefSeq" id="XP_025414129.1">
    <property type="nucleotide sequence ID" value="XM_025558344.1"/>
</dbReference>
<dbReference type="GO" id="GO:0000462">
    <property type="term" value="P:maturation of SSU-rRNA from tricistronic rRNA transcript (SSU-rRNA, 5.8S rRNA, LSU-rRNA)"/>
    <property type="evidence" value="ECO:0007669"/>
    <property type="project" value="TreeGrafter"/>
</dbReference>
<dbReference type="AlphaFoldDB" id="A0A2S2QFS0"/>
<organism evidence="3">
    <name type="scientific">Sipha flava</name>
    <name type="common">yellow sugarcane aphid</name>
    <dbReference type="NCBI Taxonomy" id="143950"/>
    <lineage>
        <taxon>Eukaryota</taxon>
        <taxon>Metazoa</taxon>
        <taxon>Ecdysozoa</taxon>
        <taxon>Arthropoda</taxon>
        <taxon>Hexapoda</taxon>
        <taxon>Insecta</taxon>
        <taxon>Pterygota</taxon>
        <taxon>Neoptera</taxon>
        <taxon>Paraneoptera</taxon>
        <taxon>Hemiptera</taxon>
        <taxon>Sternorrhyncha</taxon>
        <taxon>Aphidomorpha</taxon>
        <taxon>Aphidoidea</taxon>
        <taxon>Aphididae</taxon>
        <taxon>Sipha</taxon>
    </lineage>
</organism>
<dbReference type="OrthoDB" id="203440at2759"/>
<evidence type="ECO:0000313" key="4">
    <source>
        <dbReference type="Proteomes" id="UP000694846"/>
    </source>
</evidence>
<reference evidence="3" key="1">
    <citation type="submission" date="2018-04" db="EMBL/GenBank/DDBJ databases">
        <title>Transcriptome assembly of Sipha flava.</title>
        <authorList>
            <person name="Scully E.D."/>
            <person name="Geib S.M."/>
            <person name="Palmer N.A."/>
            <person name="Koch K."/>
            <person name="Bradshaw J."/>
            <person name="Heng-Moss T."/>
            <person name="Sarath G."/>
        </authorList>
    </citation>
    <scope>NUCLEOTIDE SEQUENCE</scope>
</reference>
<feature type="compositionally biased region" description="Acidic residues" evidence="2">
    <location>
        <begin position="133"/>
        <end position="148"/>
    </location>
</feature>
<keyword evidence="4" id="KW-1185">Reference proteome</keyword>
<accession>A0A2S2QFS0</accession>
<evidence type="ECO:0000313" key="3">
    <source>
        <dbReference type="EMBL" id="MBY76576.1"/>
    </source>
</evidence>
<dbReference type="EMBL" id="GGMS01007373">
    <property type="protein sequence ID" value="MBY76576.1"/>
    <property type="molecule type" value="Transcribed_RNA"/>
</dbReference>
<dbReference type="PANTHER" id="PTHR13237:SF9">
    <property type="entry name" value="NEUROGUIDIN"/>
    <property type="match status" value="1"/>
</dbReference>
<evidence type="ECO:0000313" key="5">
    <source>
        <dbReference type="RefSeq" id="XP_025414129.1"/>
    </source>
</evidence>
<evidence type="ECO:0000256" key="1">
    <source>
        <dbReference type="ARBA" id="ARBA00010979"/>
    </source>
</evidence>
<reference evidence="5" key="2">
    <citation type="submission" date="2025-04" db="UniProtKB">
        <authorList>
            <consortium name="RefSeq"/>
        </authorList>
    </citation>
    <scope>IDENTIFICATION</scope>
    <source>
        <tissue evidence="5">Whole body</tissue>
    </source>
</reference>
<feature type="compositionally biased region" description="Basic residues" evidence="2">
    <location>
        <begin position="286"/>
        <end position="303"/>
    </location>
</feature>
<dbReference type="InterPro" id="IPR007146">
    <property type="entry name" value="Sas10/Utp3/C1D"/>
</dbReference>
<dbReference type="PANTHER" id="PTHR13237">
    <property type="entry name" value="SOMETHING ABOUT SILENCING PROTEIN 10-RELATED"/>
    <property type="match status" value="1"/>
</dbReference>
<comment type="similarity">
    <text evidence="1">Belongs to the SAS10 family.</text>
</comment>
<feature type="region of interest" description="Disordered" evidence="2">
    <location>
        <begin position="276"/>
        <end position="303"/>
    </location>
</feature>